<dbReference type="AlphaFoldDB" id="A0A7C8DKF1"/>
<dbReference type="InterPro" id="IPR004183">
    <property type="entry name" value="Xdiol_dOase_suB"/>
</dbReference>
<accession>A0A7C8DKF1</accession>
<dbReference type="Gene3D" id="3.40.830.10">
    <property type="entry name" value="LigB-like"/>
    <property type="match status" value="1"/>
</dbReference>
<proteinExistence type="predicted"/>
<name>A0A7C8DKF1_9ARCH</name>
<dbReference type="GO" id="GO:0016702">
    <property type="term" value="F:oxidoreductase activity, acting on single donors with incorporation of molecular oxygen, incorporation of two atoms of oxygen"/>
    <property type="evidence" value="ECO:0007669"/>
    <property type="project" value="UniProtKB-ARBA"/>
</dbReference>
<comment type="caution">
    <text evidence="2">The sequence shown here is derived from an EMBL/GenBank/DDBJ whole genome shotgun (WGS) entry which is preliminary data.</text>
</comment>
<dbReference type="Proteomes" id="UP000589516">
    <property type="component" value="Unassembled WGS sequence"/>
</dbReference>
<reference evidence="3" key="1">
    <citation type="journal article" date="2019" name="bioRxiv">
        <title>Genome diversification in globally distributed novel marine Proteobacteria is linked to environmental adaptation.</title>
        <authorList>
            <person name="Zhou Z."/>
            <person name="Tran P.Q."/>
            <person name="Kieft K."/>
            <person name="Anantharaman K."/>
        </authorList>
    </citation>
    <scope>NUCLEOTIDE SEQUENCE [LARGE SCALE GENOMIC DNA]</scope>
</reference>
<dbReference type="Pfam" id="PF02900">
    <property type="entry name" value="LigB"/>
    <property type="match status" value="1"/>
</dbReference>
<feature type="domain" description="Extradiol ring-cleavage dioxygenase class III enzyme subunit B" evidence="1">
    <location>
        <begin position="10"/>
        <end position="264"/>
    </location>
</feature>
<protein>
    <submittedName>
        <fullName evidence="2">tRNA U-34 5-methylaminomethyl-2-thiouridine biosynthesis protein</fullName>
    </submittedName>
</protein>
<dbReference type="GO" id="GO:0008198">
    <property type="term" value="F:ferrous iron binding"/>
    <property type="evidence" value="ECO:0007669"/>
    <property type="project" value="InterPro"/>
</dbReference>
<dbReference type="SUPFAM" id="SSF53213">
    <property type="entry name" value="LigB-like"/>
    <property type="match status" value="1"/>
</dbReference>
<organism evidence="2 3">
    <name type="scientific">Marine Group III euryarchaeote</name>
    <dbReference type="NCBI Taxonomy" id="2173149"/>
    <lineage>
        <taxon>Archaea</taxon>
        <taxon>Methanobacteriati</taxon>
        <taxon>Thermoplasmatota</taxon>
        <taxon>Thermoplasmata</taxon>
        <taxon>Candidatus Thermoprofundales</taxon>
    </lineage>
</organism>
<evidence type="ECO:0000313" key="2">
    <source>
        <dbReference type="EMBL" id="HIG63409.1"/>
    </source>
</evidence>
<sequence length="295" mass="33197">MTKGEIVMGALAPHPPHLVYAENPPQNEPVSEGGWEELRWGYERLRKSLARKEFDVIIVHTPHWQTYVGTHFLGVPNFKSLSVDPIFPNLFRYSYDLSVDVELSRAIHDAAAQAGLHVLMMENPDFRIDYGTITSCHLVRPEWDIPIVCISSNRSRNYFSVEVMQTNMLKLGKATRTAVEASGKRALLLSSNSLSHRHFTEEPEVPEDMSQEHITNHNQYLWDMKMIELMRAGKTRELVDIMPDFTEQTVAETDAGSLTWLMAALDFPTYGGEVHAYGTVIGTGNAIIGWDPAGA</sequence>
<evidence type="ECO:0000259" key="1">
    <source>
        <dbReference type="Pfam" id="PF02900"/>
    </source>
</evidence>
<dbReference type="EMBL" id="DUAV01000022">
    <property type="protein sequence ID" value="HIG63409.1"/>
    <property type="molecule type" value="Genomic_DNA"/>
</dbReference>
<gene>
    <name evidence="2" type="ORF">EYQ16_02680</name>
</gene>
<evidence type="ECO:0000313" key="3">
    <source>
        <dbReference type="Proteomes" id="UP000589516"/>
    </source>
</evidence>